<accession>A0ABV5HXL4</accession>
<evidence type="ECO:0000313" key="1">
    <source>
        <dbReference type="EMBL" id="MFB9148756.1"/>
    </source>
</evidence>
<evidence type="ECO:0000313" key="2">
    <source>
        <dbReference type="Proteomes" id="UP001589670"/>
    </source>
</evidence>
<dbReference type="InterPro" id="IPR006522">
    <property type="entry name" value="Phage_virion_morphogenesis"/>
</dbReference>
<sequence>MVTMTLSLDAAPLDAALGDAIRRATDMTPLMRRIGNVLETSVSERFEQSKGPDGGPWPVSIRAREEGGQTLIDSARLRDSIVTEVEPRAVEIGSSLDYAATHQFGATIKPRDAKALAFRLPGGQFVTVGQVEIPARPFLGFDARDEADIGDTVEAYFREAFQ</sequence>
<dbReference type="EMBL" id="JBHMEC010000004">
    <property type="protein sequence ID" value="MFB9148756.1"/>
    <property type="molecule type" value="Genomic_DNA"/>
</dbReference>
<dbReference type="Pfam" id="PF05069">
    <property type="entry name" value="Phage_tail_S"/>
    <property type="match status" value="1"/>
</dbReference>
<dbReference type="Proteomes" id="UP001589670">
    <property type="component" value="Unassembled WGS sequence"/>
</dbReference>
<name>A0ABV5HXL4_9RHOB</name>
<proteinExistence type="predicted"/>
<keyword evidence="2" id="KW-1185">Reference proteome</keyword>
<comment type="caution">
    <text evidence="1">The sequence shown here is derived from an EMBL/GenBank/DDBJ whole genome shotgun (WGS) entry which is preliminary data.</text>
</comment>
<organism evidence="1 2">
    <name type="scientific">Roseovarius ramblicola</name>
    <dbReference type="NCBI Taxonomy" id="2022336"/>
    <lineage>
        <taxon>Bacteria</taxon>
        <taxon>Pseudomonadati</taxon>
        <taxon>Pseudomonadota</taxon>
        <taxon>Alphaproteobacteria</taxon>
        <taxon>Rhodobacterales</taxon>
        <taxon>Roseobacteraceae</taxon>
        <taxon>Roseovarius</taxon>
    </lineage>
</organism>
<protein>
    <submittedName>
        <fullName evidence="1">Phage virion morphogenesis protein</fullName>
    </submittedName>
</protein>
<reference evidence="1 2" key="1">
    <citation type="submission" date="2024-09" db="EMBL/GenBank/DDBJ databases">
        <authorList>
            <person name="Sun Q."/>
            <person name="Mori K."/>
        </authorList>
    </citation>
    <scope>NUCLEOTIDE SEQUENCE [LARGE SCALE GENOMIC DNA]</scope>
    <source>
        <strain evidence="1 2">CECT 9424</strain>
    </source>
</reference>
<dbReference type="NCBIfam" id="TIGR01635">
    <property type="entry name" value="tail_comp_S"/>
    <property type="match status" value="1"/>
</dbReference>
<gene>
    <name evidence="1" type="ORF">ACFFU4_03195</name>
</gene>